<evidence type="ECO:0000313" key="1">
    <source>
        <dbReference type="EMBL" id="MFF3671642.1"/>
    </source>
</evidence>
<accession>A0ABW6T5J4</accession>
<sequence length="84" mass="9377">MDSLTTARFLGRLLALAFTGRFLGRLLTLALTGRFLGRLLTLALTGRFLGRLLALAGRLLRLRLFGFRGVLDVAHKYHLLPLRS</sequence>
<dbReference type="RefSeq" id="WP_387417810.1">
    <property type="nucleotide sequence ID" value="NZ_JBIASD010000051.1"/>
</dbReference>
<evidence type="ECO:0000313" key="2">
    <source>
        <dbReference type="Proteomes" id="UP001602013"/>
    </source>
</evidence>
<name>A0ABW6T5J4_9ACTN</name>
<organism evidence="1 2">
    <name type="scientific">Microtetraspora malaysiensis</name>
    <dbReference type="NCBI Taxonomy" id="161358"/>
    <lineage>
        <taxon>Bacteria</taxon>
        <taxon>Bacillati</taxon>
        <taxon>Actinomycetota</taxon>
        <taxon>Actinomycetes</taxon>
        <taxon>Streptosporangiales</taxon>
        <taxon>Streptosporangiaceae</taxon>
        <taxon>Microtetraspora</taxon>
    </lineage>
</organism>
<proteinExistence type="predicted"/>
<protein>
    <submittedName>
        <fullName evidence="1">Uncharacterized protein</fullName>
    </submittedName>
</protein>
<dbReference type="EMBL" id="JBIASD010000051">
    <property type="protein sequence ID" value="MFF3671642.1"/>
    <property type="molecule type" value="Genomic_DNA"/>
</dbReference>
<comment type="caution">
    <text evidence="1">The sequence shown here is derived from an EMBL/GenBank/DDBJ whole genome shotgun (WGS) entry which is preliminary data.</text>
</comment>
<gene>
    <name evidence="1" type="ORF">ACFYXI_39275</name>
</gene>
<dbReference type="Proteomes" id="UP001602013">
    <property type="component" value="Unassembled WGS sequence"/>
</dbReference>
<keyword evidence="2" id="KW-1185">Reference proteome</keyword>
<reference evidence="1 2" key="1">
    <citation type="submission" date="2024-10" db="EMBL/GenBank/DDBJ databases">
        <title>The Natural Products Discovery Center: Release of the First 8490 Sequenced Strains for Exploring Actinobacteria Biosynthetic Diversity.</title>
        <authorList>
            <person name="Kalkreuter E."/>
            <person name="Kautsar S.A."/>
            <person name="Yang D."/>
            <person name="Bader C.D."/>
            <person name="Teijaro C.N."/>
            <person name="Fluegel L."/>
            <person name="Davis C.M."/>
            <person name="Simpson J.R."/>
            <person name="Lauterbach L."/>
            <person name="Steele A.D."/>
            <person name="Gui C."/>
            <person name="Meng S."/>
            <person name="Li G."/>
            <person name="Viehrig K."/>
            <person name="Ye F."/>
            <person name="Su P."/>
            <person name="Kiefer A.F."/>
            <person name="Nichols A."/>
            <person name="Cepeda A.J."/>
            <person name="Yan W."/>
            <person name="Fan B."/>
            <person name="Jiang Y."/>
            <person name="Adhikari A."/>
            <person name="Zheng C.-J."/>
            <person name="Schuster L."/>
            <person name="Cowan T.M."/>
            <person name="Smanski M.J."/>
            <person name="Chevrette M.G."/>
            <person name="De Carvalho L.P.S."/>
            <person name="Shen B."/>
        </authorList>
    </citation>
    <scope>NUCLEOTIDE SEQUENCE [LARGE SCALE GENOMIC DNA]</scope>
    <source>
        <strain evidence="1 2">NPDC002173</strain>
    </source>
</reference>